<proteinExistence type="predicted"/>
<feature type="transmembrane region" description="Helical" evidence="1">
    <location>
        <begin position="13"/>
        <end position="31"/>
    </location>
</feature>
<keyword evidence="1" id="KW-0472">Membrane</keyword>
<evidence type="ECO:0008006" key="4">
    <source>
        <dbReference type="Google" id="ProtNLM"/>
    </source>
</evidence>
<keyword evidence="1" id="KW-0812">Transmembrane</keyword>
<name>A0AA44EQI6_9HYPH</name>
<dbReference type="EMBL" id="JABRWM010000006">
    <property type="protein sequence ID" value="NRF23219.1"/>
    <property type="molecule type" value="Genomic_DNA"/>
</dbReference>
<organism evidence="2 3">
    <name type="scientific">Agrobacterium pusense</name>
    <dbReference type="NCBI Taxonomy" id="648995"/>
    <lineage>
        <taxon>Bacteria</taxon>
        <taxon>Pseudomonadati</taxon>
        <taxon>Pseudomonadota</taxon>
        <taxon>Alphaproteobacteria</taxon>
        <taxon>Hyphomicrobiales</taxon>
        <taxon>Rhizobiaceae</taxon>
        <taxon>Rhizobium/Agrobacterium group</taxon>
        <taxon>Agrobacterium</taxon>
    </lineage>
</organism>
<gene>
    <name evidence="2" type="ORF">FOB26_29635</name>
</gene>
<accession>A0AA44EQI6</accession>
<keyword evidence="1" id="KW-1133">Transmembrane helix</keyword>
<dbReference type="AlphaFoldDB" id="A0AA44EQI6"/>
<dbReference type="Proteomes" id="UP001155820">
    <property type="component" value="Unassembled WGS sequence"/>
</dbReference>
<comment type="caution">
    <text evidence="2">The sequence shown here is derived from an EMBL/GenBank/DDBJ whole genome shotgun (WGS) entry which is preliminary data.</text>
</comment>
<keyword evidence="3" id="KW-1185">Reference proteome</keyword>
<evidence type="ECO:0000256" key="1">
    <source>
        <dbReference type="SAM" id="Phobius"/>
    </source>
</evidence>
<sequence>MIDWNYVQQHWDWAGHILEALVMAAIVAALFRAVLNWRLSWIIGLAFAAGHFHGREKRDHEVSVAMPPPHLEGYYFWNWSRDGTTDFWPTAIVCVLLILLAANIYRKR</sequence>
<feature type="transmembrane region" description="Helical" evidence="1">
    <location>
        <begin position="87"/>
        <end position="105"/>
    </location>
</feature>
<reference evidence="2" key="1">
    <citation type="submission" date="2019-07" db="EMBL/GenBank/DDBJ databases">
        <title>FDA dAtabase for Regulatory Grade micrObial Sequences (FDA-ARGOS): Supporting development and validation of Infectious Disease Dx tests.</title>
        <authorList>
            <person name="Bachman M."/>
            <person name="Young C."/>
            <person name="Tallon L."/>
            <person name="Sadzewicz L."/>
            <person name="Vavikolanu K."/>
            <person name="Mehta A."/>
            <person name="Aluvathingal J."/>
            <person name="Nadendla S."/>
            <person name="Nandy P."/>
            <person name="Geyer C."/>
            <person name="Yan Y."/>
            <person name="Sichtig H."/>
        </authorList>
    </citation>
    <scope>NUCLEOTIDE SEQUENCE</scope>
    <source>
        <strain evidence="2">FDAARGOS_618</strain>
    </source>
</reference>
<evidence type="ECO:0000313" key="3">
    <source>
        <dbReference type="Proteomes" id="UP001155820"/>
    </source>
</evidence>
<dbReference type="RefSeq" id="WP_172874303.1">
    <property type="nucleotide sequence ID" value="NZ_JABRWL010000006.1"/>
</dbReference>
<evidence type="ECO:0000313" key="2">
    <source>
        <dbReference type="EMBL" id="NRF23219.1"/>
    </source>
</evidence>
<protein>
    <recommendedName>
        <fullName evidence="4">Transmembrane protein</fullName>
    </recommendedName>
</protein>